<protein>
    <submittedName>
        <fullName evidence="1">Uncharacterized protein</fullName>
    </submittedName>
</protein>
<proteinExistence type="predicted"/>
<dbReference type="EMBL" id="SDMP01000013">
    <property type="protein sequence ID" value="RYR20124.1"/>
    <property type="molecule type" value="Genomic_DNA"/>
</dbReference>
<gene>
    <name evidence="1" type="ORF">Ahy_B03g065208</name>
</gene>
<comment type="caution">
    <text evidence="1">The sequence shown here is derived from an EMBL/GenBank/DDBJ whole genome shotgun (WGS) entry which is preliminary data.</text>
</comment>
<name>A0A445A112_ARAHY</name>
<organism evidence="1 2">
    <name type="scientific">Arachis hypogaea</name>
    <name type="common">Peanut</name>
    <dbReference type="NCBI Taxonomy" id="3818"/>
    <lineage>
        <taxon>Eukaryota</taxon>
        <taxon>Viridiplantae</taxon>
        <taxon>Streptophyta</taxon>
        <taxon>Embryophyta</taxon>
        <taxon>Tracheophyta</taxon>
        <taxon>Spermatophyta</taxon>
        <taxon>Magnoliopsida</taxon>
        <taxon>eudicotyledons</taxon>
        <taxon>Gunneridae</taxon>
        <taxon>Pentapetalae</taxon>
        <taxon>rosids</taxon>
        <taxon>fabids</taxon>
        <taxon>Fabales</taxon>
        <taxon>Fabaceae</taxon>
        <taxon>Papilionoideae</taxon>
        <taxon>50 kb inversion clade</taxon>
        <taxon>dalbergioids sensu lato</taxon>
        <taxon>Dalbergieae</taxon>
        <taxon>Pterocarpus clade</taxon>
        <taxon>Arachis</taxon>
    </lineage>
</organism>
<reference evidence="1 2" key="1">
    <citation type="submission" date="2019-01" db="EMBL/GenBank/DDBJ databases">
        <title>Sequencing of cultivated peanut Arachis hypogaea provides insights into genome evolution and oil improvement.</title>
        <authorList>
            <person name="Chen X."/>
        </authorList>
    </citation>
    <scope>NUCLEOTIDE SEQUENCE [LARGE SCALE GENOMIC DNA]</scope>
    <source>
        <strain evidence="2">cv. Fuhuasheng</strain>
        <tissue evidence="1">Leaves</tissue>
    </source>
</reference>
<accession>A0A445A112</accession>
<keyword evidence="2" id="KW-1185">Reference proteome</keyword>
<dbReference type="AlphaFoldDB" id="A0A445A112"/>
<dbReference type="Proteomes" id="UP000289738">
    <property type="component" value="Chromosome B03"/>
</dbReference>
<evidence type="ECO:0000313" key="1">
    <source>
        <dbReference type="EMBL" id="RYR20124.1"/>
    </source>
</evidence>
<sequence>MPESEDPLVIKMIKWWSSPSLSRVSLAGIRWKRKDPAAAHGFGGGGSDEKAVMVEERAMAKEVR</sequence>
<evidence type="ECO:0000313" key="2">
    <source>
        <dbReference type="Proteomes" id="UP000289738"/>
    </source>
</evidence>